<dbReference type="InterPro" id="IPR001207">
    <property type="entry name" value="Transposase_mutator"/>
</dbReference>
<dbReference type="PANTHER" id="PTHR33217:SF5">
    <property type="entry name" value="MUTATOR FAMILY TRANSPOSASE"/>
    <property type="match status" value="1"/>
</dbReference>
<dbReference type="Pfam" id="PF00872">
    <property type="entry name" value="Transposase_mut"/>
    <property type="match status" value="1"/>
</dbReference>
<dbReference type="EMBL" id="FMBA01000007">
    <property type="protein sequence ID" value="SCB86969.1"/>
    <property type="molecule type" value="Genomic_DNA"/>
</dbReference>
<gene>
    <name evidence="7" type="ORF">GA0061080_100717</name>
</gene>
<evidence type="ECO:0000313" key="7">
    <source>
        <dbReference type="EMBL" id="SCB86969.1"/>
    </source>
</evidence>
<keyword evidence="5 6" id="KW-0233">DNA recombination</keyword>
<dbReference type="AlphaFoldDB" id="A0A1C3ZX65"/>
<dbReference type="STRING" id="1798183.GA0061080_100717"/>
<keyword evidence="3 6" id="KW-0815">Transposition</keyword>
<evidence type="ECO:0000256" key="3">
    <source>
        <dbReference type="ARBA" id="ARBA00022578"/>
    </source>
</evidence>
<keyword evidence="6" id="KW-0814">Transposable element</keyword>
<comment type="function">
    <text evidence="1 6">Required for the transposition of the insertion element.</text>
</comment>
<evidence type="ECO:0000256" key="2">
    <source>
        <dbReference type="ARBA" id="ARBA00010961"/>
    </source>
</evidence>
<sequence length="85" mass="9898">MNSNDNRGMEDILIACVDDLKRFLDAINSVYPETKIQLSIIHMVRNNLKFVSWNNYKALTRDLKPIYQASTQELALQTLTHFQKV</sequence>
<keyword evidence="4 6" id="KW-0238">DNA-binding</keyword>
<accession>A0A1C3ZX65</accession>
<evidence type="ECO:0000313" key="8">
    <source>
        <dbReference type="Proteomes" id="UP000199698"/>
    </source>
</evidence>
<keyword evidence="8" id="KW-1185">Reference proteome</keyword>
<dbReference type="GO" id="GO:0004803">
    <property type="term" value="F:transposase activity"/>
    <property type="evidence" value="ECO:0007669"/>
    <property type="project" value="UniProtKB-UniRule"/>
</dbReference>
<dbReference type="GO" id="GO:0003677">
    <property type="term" value="F:DNA binding"/>
    <property type="evidence" value="ECO:0007669"/>
    <property type="project" value="UniProtKB-UniRule"/>
</dbReference>
<comment type="similarity">
    <text evidence="2 6">Belongs to the transposase mutator family.</text>
</comment>
<evidence type="ECO:0000256" key="1">
    <source>
        <dbReference type="ARBA" id="ARBA00002190"/>
    </source>
</evidence>
<dbReference type="Proteomes" id="UP000199698">
    <property type="component" value="Unassembled WGS sequence"/>
</dbReference>
<name>A0A1C3ZX65_9GAMM</name>
<organism evidence="7 8">
    <name type="scientific">Gilliamella intestini</name>
    <dbReference type="NCBI Taxonomy" id="1798183"/>
    <lineage>
        <taxon>Bacteria</taxon>
        <taxon>Pseudomonadati</taxon>
        <taxon>Pseudomonadota</taxon>
        <taxon>Gammaproteobacteria</taxon>
        <taxon>Orbales</taxon>
        <taxon>Orbaceae</taxon>
        <taxon>Gilliamella</taxon>
    </lineage>
</organism>
<dbReference type="OrthoDB" id="9793302at2"/>
<reference evidence="8" key="1">
    <citation type="submission" date="2016-08" db="EMBL/GenBank/DDBJ databases">
        <authorList>
            <person name="Varghese N."/>
            <person name="Submissions Spin"/>
        </authorList>
    </citation>
    <scope>NUCLEOTIDE SEQUENCE [LARGE SCALE GENOMIC DNA]</scope>
    <source>
        <strain evidence="8">R-53144</strain>
    </source>
</reference>
<dbReference type="GO" id="GO:0006313">
    <property type="term" value="P:DNA transposition"/>
    <property type="evidence" value="ECO:0007669"/>
    <property type="project" value="UniProtKB-UniRule"/>
</dbReference>
<proteinExistence type="inferred from homology"/>
<evidence type="ECO:0000256" key="6">
    <source>
        <dbReference type="RuleBase" id="RU365089"/>
    </source>
</evidence>
<evidence type="ECO:0000256" key="5">
    <source>
        <dbReference type="ARBA" id="ARBA00023172"/>
    </source>
</evidence>
<dbReference type="PANTHER" id="PTHR33217">
    <property type="entry name" value="TRANSPOSASE FOR INSERTION SEQUENCE ELEMENT IS1081"/>
    <property type="match status" value="1"/>
</dbReference>
<protein>
    <recommendedName>
        <fullName evidence="6">Mutator family transposase</fullName>
    </recommendedName>
</protein>
<evidence type="ECO:0000256" key="4">
    <source>
        <dbReference type="ARBA" id="ARBA00023125"/>
    </source>
</evidence>